<dbReference type="Pfam" id="PF00646">
    <property type="entry name" value="F-box"/>
    <property type="match status" value="1"/>
</dbReference>
<dbReference type="Proteomes" id="UP001303046">
    <property type="component" value="Unassembled WGS sequence"/>
</dbReference>
<proteinExistence type="predicted"/>
<accession>A0ABR1BVV8</accession>
<reference evidence="2 3" key="1">
    <citation type="submission" date="2023-08" db="EMBL/GenBank/DDBJ databases">
        <title>A Necator americanus chromosomal reference genome.</title>
        <authorList>
            <person name="Ilik V."/>
            <person name="Petrzelkova K.J."/>
            <person name="Pardy F."/>
            <person name="Fuh T."/>
            <person name="Niatou-Singa F.S."/>
            <person name="Gouil Q."/>
            <person name="Baker L."/>
            <person name="Ritchie M.E."/>
            <person name="Jex A.R."/>
            <person name="Gazzola D."/>
            <person name="Li H."/>
            <person name="Toshio Fujiwara R."/>
            <person name="Zhan B."/>
            <person name="Aroian R.V."/>
            <person name="Pafco B."/>
            <person name="Schwarz E.M."/>
        </authorList>
    </citation>
    <scope>NUCLEOTIDE SEQUENCE [LARGE SCALE GENOMIC DNA]</scope>
    <source>
        <strain evidence="2 3">Aroian</strain>
        <tissue evidence="2">Whole animal</tissue>
    </source>
</reference>
<comment type="caution">
    <text evidence="2">The sequence shown here is derived from an EMBL/GenBank/DDBJ whole genome shotgun (WGS) entry which is preliminary data.</text>
</comment>
<name>A0ABR1BVV8_NECAM</name>
<organism evidence="2 3">
    <name type="scientific">Necator americanus</name>
    <name type="common">Human hookworm</name>
    <dbReference type="NCBI Taxonomy" id="51031"/>
    <lineage>
        <taxon>Eukaryota</taxon>
        <taxon>Metazoa</taxon>
        <taxon>Ecdysozoa</taxon>
        <taxon>Nematoda</taxon>
        <taxon>Chromadorea</taxon>
        <taxon>Rhabditida</taxon>
        <taxon>Rhabditina</taxon>
        <taxon>Rhabditomorpha</taxon>
        <taxon>Strongyloidea</taxon>
        <taxon>Ancylostomatidae</taxon>
        <taxon>Bunostominae</taxon>
        <taxon>Necator</taxon>
    </lineage>
</organism>
<feature type="domain" description="F-box" evidence="1">
    <location>
        <begin position="27"/>
        <end position="62"/>
    </location>
</feature>
<evidence type="ECO:0000259" key="1">
    <source>
        <dbReference type="Pfam" id="PF00646"/>
    </source>
</evidence>
<protein>
    <recommendedName>
        <fullName evidence="1">F-box domain-containing protein</fullName>
    </recommendedName>
</protein>
<evidence type="ECO:0000313" key="2">
    <source>
        <dbReference type="EMBL" id="KAK6729198.1"/>
    </source>
</evidence>
<evidence type="ECO:0000313" key="3">
    <source>
        <dbReference type="Proteomes" id="UP001303046"/>
    </source>
</evidence>
<dbReference type="InterPro" id="IPR001810">
    <property type="entry name" value="F-box_dom"/>
</dbReference>
<sequence>MEDMEVDAPLLLDFDLDLSERGEFHRWSELPRVLKITILRYVPFPTLRNFMFLSKECFALVSEAKPQAGTVRLREQAYREEIFNIPGEKGRMDLDVCWMPPDRQLLRSALKKYRLSFVGDDNGGCFVERWWKKRGRRTAVKGPHYNQDSCTTAMRVLFRFAEVFDILTLEIQLRSLTPAIERALSIESSDTVIASNTLDIRTEDKRLPSAFLRFLRPQSSIRVFSDSDRDTIFLNAAFFDSSVLRAARDLYIDVKAAITDNQLIKLKAHVMRIRSPYLSAWSINKLILQWLEGQRRITFLSIQALKTLPKREVLQNIDPSIIITGAEASDGRGYSPDLYILIRSNHGDLILYLDTDYCNLFDPFQVGN</sequence>
<dbReference type="EMBL" id="JAVFWL010000001">
    <property type="protein sequence ID" value="KAK6729198.1"/>
    <property type="molecule type" value="Genomic_DNA"/>
</dbReference>
<gene>
    <name evidence="2" type="primary">Necator_chrI.g2443</name>
    <name evidence="2" type="ORF">RB195_006315</name>
</gene>
<keyword evidence="3" id="KW-1185">Reference proteome</keyword>